<sequence length="466" mass="51369">MSNPYRTPSVRLPAVPKATSATTYPKRVTSLKPPIINPYDKFTASEFDAWVSDLKGALKKALGRDDEIDAMPPAVDATEEAEVEMELEDSFADYRSRQSAKGKGRDPREGPGLFSLRDVGTDGMPRVAMEVDRPETDEGSEGAEDFVEEEDGESAQPVRGAANGEGSSGQPIELLSDDEDEEPLSLPPKRHDADDDLYEWSDQEDDGSPVGAPEIRDPWEGPRKYAEDFYAGGDDDLYAGVGGYQPREFSHADDDDDEPGMVLTPDIGAEADEALKDSDEESEPDYPWADPEHDPDIEEYSGFPSRRHGYARQLMDGWEDPGMDFYAGGDGIESEDVDPNSLTPRFEDGALSPVVEHEVIDILSDDEEAPEAPADLAPAWRESSEEAAFDFDEDEAHMNRTNGRSLVFAMCMYNGSHNRSYKSIASQEARFWRRTTGAARLRLPDAGRLRSPGDSVLLAWRGIVLS</sequence>
<feature type="compositionally biased region" description="Acidic residues" evidence="1">
    <location>
        <begin position="137"/>
        <end position="153"/>
    </location>
</feature>
<evidence type="ECO:0000256" key="1">
    <source>
        <dbReference type="SAM" id="MobiDB-lite"/>
    </source>
</evidence>
<feature type="region of interest" description="Disordered" evidence="1">
    <location>
        <begin position="237"/>
        <end position="304"/>
    </location>
</feature>
<dbReference type="EMBL" id="ML213512">
    <property type="protein sequence ID" value="TFK51115.1"/>
    <property type="molecule type" value="Genomic_DNA"/>
</dbReference>
<feature type="compositionally biased region" description="Acidic residues" evidence="1">
    <location>
        <begin position="194"/>
        <end position="207"/>
    </location>
</feature>
<accession>A0A5C3N243</accession>
<dbReference type="AlphaFoldDB" id="A0A5C3N243"/>
<proteinExistence type="predicted"/>
<dbReference type="OrthoDB" id="2804229at2759"/>
<keyword evidence="3" id="KW-1185">Reference proteome</keyword>
<organism evidence="2 3">
    <name type="scientific">Heliocybe sulcata</name>
    <dbReference type="NCBI Taxonomy" id="5364"/>
    <lineage>
        <taxon>Eukaryota</taxon>
        <taxon>Fungi</taxon>
        <taxon>Dikarya</taxon>
        <taxon>Basidiomycota</taxon>
        <taxon>Agaricomycotina</taxon>
        <taxon>Agaricomycetes</taxon>
        <taxon>Gloeophyllales</taxon>
        <taxon>Gloeophyllaceae</taxon>
        <taxon>Heliocybe</taxon>
    </lineage>
</organism>
<reference evidence="2 3" key="1">
    <citation type="journal article" date="2019" name="Nat. Ecol. Evol.">
        <title>Megaphylogeny resolves global patterns of mushroom evolution.</title>
        <authorList>
            <person name="Varga T."/>
            <person name="Krizsan K."/>
            <person name="Foldi C."/>
            <person name="Dima B."/>
            <person name="Sanchez-Garcia M."/>
            <person name="Sanchez-Ramirez S."/>
            <person name="Szollosi G.J."/>
            <person name="Szarkandi J.G."/>
            <person name="Papp V."/>
            <person name="Albert L."/>
            <person name="Andreopoulos W."/>
            <person name="Angelini C."/>
            <person name="Antonin V."/>
            <person name="Barry K.W."/>
            <person name="Bougher N.L."/>
            <person name="Buchanan P."/>
            <person name="Buyck B."/>
            <person name="Bense V."/>
            <person name="Catcheside P."/>
            <person name="Chovatia M."/>
            <person name="Cooper J."/>
            <person name="Damon W."/>
            <person name="Desjardin D."/>
            <person name="Finy P."/>
            <person name="Geml J."/>
            <person name="Haridas S."/>
            <person name="Hughes K."/>
            <person name="Justo A."/>
            <person name="Karasinski D."/>
            <person name="Kautmanova I."/>
            <person name="Kiss B."/>
            <person name="Kocsube S."/>
            <person name="Kotiranta H."/>
            <person name="LaButti K.M."/>
            <person name="Lechner B.E."/>
            <person name="Liimatainen K."/>
            <person name="Lipzen A."/>
            <person name="Lukacs Z."/>
            <person name="Mihaltcheva S."/>
            <person name="Morgado L.N."/>
            <person name="Niskanen T."/>
            <person name="Noordeloos M.E."/>
            <person name="Ohm R.A."/>
            <person name="Ortiz-Santana B."/>
            <person name="Ovrebo C."/>
            <person name="Racz N."/>
            <person name="Riley R."/>
            <person name="Savchenko A."/>
            <person name="Shiryaev A."/>
            <person name="Soop K."/>
            <person name="Spirin V."/>
            <person name="Szebenyi C."/>
            <person name="Tomsovsky M."/>
            <person name="Tulloss R.E."/>
            <person name="Uehling J."/>
            <person name="Grigoriev I.V."/>
            <person name="Vagvolgyi C."/>
            <person name="Papp T."/>
            <person name="Martin F.M."/>
            <person name="Miettinen O."/>
            <person name="Hibbett D.S."/>
            <person name="Nagy L.G."/>
        </authorList>
    </citation>
    <scope>NUCLEOTIDE SEQUENCE [LARGE SCALE GENOMIC DNA]</scope>
    <source>
        <strain evidence="2 3">OMC1185</strain>
    </source>
</reference>
<evidence type="ECO:0000313" key="3">
    <source>
        <dbReference type="Proteomes" id="UP000305948"/>
    </source>
</evidence>
<protein>
    <submittedName>
        <fullName evidence="2">Uncharacterized protein</fullName>
    </submittedName>
</protein>
<feature type="region of interest" description="Disordered" evidence="1">
    <location>
        <begin position="80"/>
        <end position="221"/>
    </location>
</feature>
<gene>
    <name evidence="2" type="ORF">OE88DRAFT_224171</name>
</gene>
<dbReference type="STRING" id="5364.A0A5C3N243"/>
<evidence type="ECO:0000313" key="2">
    <source>
        <dbReference type="EMBL" id="TFK51115.1"/>
    </source>
</evidence>
<name>A0A5C3N243_9AGAM</name>
<dbReference type="Proteomes" id="UP000305948">
    <property type="component" value="Unassembled WGS sequence"/>
</dbReference>
<feature type="compositionally biased region" description="Acidic residues" evidence="1">
    <location>
        <begin position="80"/>
        <end position="91"/>
    </location>
</feature>